<reference evidence="1" key="2">
    <citation type="submission" date="2015-06" db="UniProtKB">
        <authorList>
            <consortium name="EnsemblProtists"/>
        </authorList>
    </citation>
    <scope>IDENTIFICATION</scope>
    <source>
        <strain evidence="1">Emoy2</strain>
    </source>
</reference>
<reference evidence="2" key="1">
    <citation type="journal article" date="2010" name="Science">
        <title>Signatures of adaptation to obligate biotrophy in the Hyaloperonospora arabidopsidis genome.</title>
        <authorList>
            <person name="Baxter L."/>
            <person name="Tripathy S."/>
            <person name="Ishaque N."/>
            <person name="Boot N."/>
            <person name="Cabral A."/>
            <person name="Kemen E."/>
            <person name="Thines M."/>
            <person name="Ah-Fong A."/>
            <person name="Anderson R."/>
            <person name="Badejoko W."/>
            <person name="Bittner-Eddy P."/>
            <person name="Boore J.L."/>
            <person name="Chibucos M.C."/>
            <person name="Coates M."/>
            <person name="Dehal P."/>
            <person name="Delehaunty K."/>
            <person name="Dong S."/>
            <person name="Downton P."/>
            <person name="Dumas B."/>
            <person name="Fabro G."/>
            <person name="Fronick C."/>
            <person name="Fuerstenberg S.I."/>
            <person name="Fulton L."/>
            <person name="Gaulin E."/>
            <person name="Govers F."/>
            <person name="Hughes L."/>
            <person name="Humphray S."/>
            <person name="Jiang R.H."/>
            <person name="Judelson H."/>
            <person name="Kamoun S."/>
            <person name="Kyung K."/>
            <person name="Meijer H."/>
            <person name="Minx P."/>
            <person name="Morris P."/>
            <person name="Nelson J."/>
            <person name="Phuntumart V."/>
            <person name="Qutob D."/>
            <person name="Rehmany A."/>
            <person name="Rougon-Cardoso A."/>
            <person name="Ryden P."/>
            <person name="Torto-Alalibo T."/>
            <person name="Studholme D."/>
            <person name="Wang Y."/>
            <person name="Win J."/>
            <person name="Wood J."/>
            <person name="Clifton S.W."/>
            <person name="Rogers J."/>
            <person name="Van den Ackerveken G."/>
            <person name="Jones J.D."/>
            <person name="McDowell J.M."/>
            <person name="Beynon J."/>
            <person name="Tyler B.M."/>
        </authorList>
    </citation>
    <scope>NUCLEOTIDE SEQUENCE [LARGE SCALE GENOMIC DNA]</scope>
    <source>
        <strain evidence="2">Emoy2</strain>
    </source>
</reference>
<evidence type="ECO:0000313" key="1">
    <source>
        <dbReference type="EnsemblProtists" id="HpaP808234"/>
    </source>
</evidence>
<dbReference type="EMBL" id="JH598491">
    <property type="status" value="NOT_ANNOTATED_CDS"/>
    <property type="molecule type" value="Genomic_DNA"/>
</dbReference>
<dbReference type="EnsemblProtists" id="HpaT808234">
    <property type="protein sequence ID" value="HpaP808234"/>
    <property type="gene ID" value="HpaG808234"/>
</dbReference>
<accession>M4BP95</accession>
<sequence>MDPIHVLDNTATGFSASISGEASICSTIEVEEVDKENEEDATVAEDVKLQADAGNAISMKMWS</sequence>
<dbReference type="InParanoid" id="M4BP95"/>
<protein>
    <submittedName>
        <fullName evidence="1">Uncharacterized protein</fullName>
    </submittedName>
</protein>
<dbReference type="Proteomes" id="UP000011713">
    <property type="component" value="Unassembled WGS sequence"/>
</dbReference>
<dbReference type="AlphaFoldDB" id="M4BP95"/>
<dbReference type="HOGENOM" id="CLU_2890596_0_0_1"/>
<proteinExistence type="predicted"/>
<name>M4BP95_HYAAE</name>
<evidence type="ECO:0000313" key="2">
    <source>
        <dbReference type="Proteomes" id="UP000011713"/>
    </source>
</evidence>
<keyword evidence="2" id="KW-1185">Reference proteome</keyword>
<organism evidence="1 2">
    <name type="scientific">Hyaloperonospora arabidopsidis (strain Emoy2)</name>
    <name type="common">Downy mildew agent</name>
    <name type="synonym">Peronospora arabidopsidis</name>
    <dbReference type="NCBI Taxonomy" id="559515"/>
    <lineage>
        <taxon>Eukaryota</taxon>
        <taxon>Sar</taxon>
        <taxon>Stramenopiles</taxon>
        <taxon>Oomycota</taxon>
        <taxon>Peronosporomycetes</taxon>
        <taxon>Peronosporales</taxon>
        <taxon>Peronosporaceae</taxon>
        <taxon>Hyaloperonospora</taxon>
    </lineage>
</organism>
<dbReference type="VEuPathDB" id="FungiDB:HpaG808234"/>